<keyword evidence="3" id="KW-1185">Reference proteome</keyword>
<evidence type="ECO:0000313" key="2">
    <source>
        <dbReference type="EMBL" id="KAF5933226.1"/>
    </source>
</evidence>
<gene>
    <name evidence="2" type="ORF">HYC85_029397</name>
</gene>
<sequence>MRESEDWKAVEFLYLVELRLVFFYSGLSRKLQLIKAKAKRTNRIACRSKERWESSTDAAPASAGTLLFSMLSPSVLMHRNTNQGLRYVASTRNGMDPSIVPQGLMAPMMPLPFDVSGMSTTPLDVHHPGPVPMSTLASALASATPENQRMWRGLSLTHAGKVTGMLLEMDQTEVLHLIKAPDALKKKVSEALDVLHLASSGPNVGDQLGSLSLNE</sequence>
<organism evidence="2 3">
    <name type="scientific">Camellia sinensis</name>
    <name type="common">Tea plant</name>
    <name type="synonym">Thea sinensis</name>
    <dbReference type="NCBI Taxonomy" id="4442"/>
    <lineage>
        <taxon>Eukaryota</taxon>
        <taxon>Viridiplantae</taxon>
        <taxon>Streptophyta</taxon>
        <taxon>Embryophyta</taxon>
        <taxon>Tracheophyta</taxon>
        <taxon>Spermatophyta</taxon>
        <taxon>Magnoliopsida</taxon>
        <taxon>eudicotyledons</taxon>
        <taxon>Gunneridae</taxon>
        <taxon>Pentapetalae</taxon>
        <taxon>asterids</taxon>
        <taxon>Ericales</taxon>
        <taxon>Theaceae</taxon>
        <taxon>Camellia</taxon>
    </lineage>
</organism>
<reference evidence="3" key="1">
    <citation type="journal article" date="2020" name="Nat. Commun.">
        <title>Genome assembly of wild tea tree DASZ reveals pedigree and selection history of tea varieties.</title>
        <authorList>
            <person name="Zhang W."/>
            <person name="Zhang Y."/>
            <person name="Qiu H."/>
            <person name="Guo Y."/>
            <person name="Wan H."/>
            <person name="Zhang X."/>
            <person name="Scossa F."/>
            <person name="Alseekh S."/>
            <person name="Zhang Q."/>
            <person name="Wang P."/>
            <person name="Xu L."/>
            <person name="Schmidt M.H."/>
            <person name="Jia X."/>
            <person name="Li D."/>
            <person name="Zhu A."/>
            <person name="Guo F."/>
            <person name="Chen W."/>
            <person name="Ni D."/>
            <person name="Usadel B."/>
            <person name="Fernie A.R."/>
            <person name="Wen W."/>
        </authorList>
    </citation>
    <scope>NUCLEOTIDE SEQUENCE [LARGE SCALE GENOMIC DNA]</scope>
    <source>
        <strain evidence="3">cv. G240</strain>
    </source>
</reference>
<dbReference type="InterPro" id="IPR002004">
    <property type="entry name" value="PABP_HYD_C"/>
</dbReference>
<dbReference type="SUPFAM" id="SSF63570">
    <property type="entry name" value="PABC (PABP) domain"/>
    <property type="match status" value="1"/>
</dbReference>
<dbReference type="EMBL" id="JACBKZ010000014">
    <property type="protein sequence ID" value="KAF5933226.1"/>
    <property type="molecule type" value="Genomic_DNA"/>
</dbReference>
<dbReference type="GO" id="GO:0003723">
    <property type="term" value="F:RNA binding"/>
    <property type="evidence" value="ECO:0007669"/>
    <property type="project" value="InterPro"/>
</dbReference>
<dbReference type="Gene3D" id="1.10.1900.10">
    <property type="entry name" value="c-terminal domain of poly(a) binding protein"/>
    <property type="match status" value="1"/>
</dbReference>
<name>A0A7J7G1X3_CAMSI</name>
<evidence type="ECO:0000313" key="3">
    <source>
        <dbReference type="Proteomes" id="UP000593564"/>
    </source>
</evidence>
<reference evidence="2 3" key="2">
    <citation type="submission" date="2020-07" db="EMBL/GenBank/DDBJ databases">
        <title>Genome assembly of wild tea tree DASZ reveals pedigree and selection history of tea varieties.</title>
        <authorList>
            <person name="Zhang W."/>
        </authorList>
    </citation>
    <scope>NUCLEOTIDE SEQUENCE [LARGE SCALE GENOMIC DNA]</scope>
    <source>
        <strain evidence="3">cv. G240</strain>
        <tissue evidence="2">Leaf</tissue>
    </source>
</reference>
<evidence type="ECO:0000259" key="1">
    <source>
        <dbReference type="PROSITE" id="PS51309"/>
    </source>
</evidence>
<dbReference type="InterPro" id="IPR036053">
    <property type="entry name" value="PABP-dom"/>
</dbReference>
<dbReference type="Proteomes" id="UP000593564">
    <property type="component" value="Unassembled WGS sequence"/>
</dbReference>
<dbReference type="Pfam" id="PF00658">
    <property type="entry name" value="MLLE"/>
    <property type="match status" value="1"/>
</dbReference>
<feature type="domain" description="PABC" evidence="1">
    <location>
        <begin position="116"/>
        <end position="200"/>
    </location>
</feature>
<accession>A0A7J7G1X3</accession>
<dbReference type="AlphaFoldDB" id="A0A7J7G1X3"/>
<protein>
    <recommendedName>
        <fullName evidence="1">PABC domain-containing protein</fullName>
    </recommendedName>
</protein>
<comment type="caution">
    <text evidence="2">The sequence shown here is derived from an EMBL/GenBank/DDBJ whole genome shotgun (WGS) entry which is preliminary data.</text>
</comment>
<dbReference type="SMART" id="SM00517">
    <property type="entry name" value="PolyA"/>
    <property type="match status" value="1"/>
</dbReference>
<proteinExistence type="predicted"/>
<dbReference type="PROSITE" id="PS51309">
    <property type="entry name" value="PABC"/>
    <property type="match status" value="1"/>
</dbReference>